<evidence type="ECO:0000313" key="2">
    <source>
        <dbReference type="Proteomes" id="UP000017944"/>
    </source>
</evidence>
<dbReference type="EMBL" id="AXUT01000041">
    <property type="protein sequence ID" value="ESU81723.1"/>
    <property type="molecule type" value="Genomic_DNA"/>
</dbReference>
<name>A0A090NYR5_SHIDY</name>
<evidence type="ECO:0000313" key="1">
    <source>
        <dbReference type="EMBL" id="ESU81723.1"/>
    </source>
</evidence>
<gene>
    <name evidence="1" type="ORF">WRSd3_00551</name>
</gene>
<organism evidence="1 2">
    <name type="scientific">Shigella dysenteriae WRSd3</name>
    <dbReference type="NCBI Taxonomy" id="1401327"/>
    <lineage>
        <taxon>Bacteria</taxon>
        <taxon>Pseudomonadati</taxon>
        <taxon>Pseudomonadota</taxon>
        <taxon>Gammaproteobacteria</taxon>
        <taxon>Enterobacterales</taxon>
        <taxon>Enterobacteriaceae</taxon>
        <taxon>Shigella</taxon>
    </lineage>
</organism>
<protein>
    <submittedName>
        <fullName evidence="1">Uncharacterized protein</fullName>
    </submittedName>
</protein>
<dbReference type="AlphaFoldDB" id="A0A090NYR5"/>
<comment type="caution">
    <text evidence="1">The sequence shown here is derived from an EMBL/GenBank/DDBJ whole genome shotgun (WGS) entry which is preliminary data.</text>
</comment>
<dbReference type="Proteomes" id="UP000017944">
    <property type="component" value="Unassembled WGS sequence"/>
</dbReference>
<sequence length="32" mass="3690">MSDGRQGGYSIYRFHVSIIVEIWSVLNSSFKL</sequence>
<proteinExistence type="predicted"/>
<reference evidence="1 2" key="1">
    <citation type="submission" date="2013-10" db="EMBL/GenBank/DDBJ databases">
        <title>Draft genomes and the virulence plasmids of Sd1617 vaccine constructs: WRSd3 and WRSd5.</title>
        <authorList>
            <person name="Aksomboon Vongsawan A."/>
            <person name="Venkatesan M.M."/>
            <person name="Vaisvil B."/>
            <person name="Emel G."/>
            <person name="Kepatral V."/>
            <person name="Sethabutr O."/>
            <person name="Serichantalergs O."/>
            <person name="Mason C."/>
        </authorList>
    </citation>
    <scope>NUCLEOTIDE SEQUENCE [LARGE SCALE GENOMIC DNA]</scope>
    <source>
        <strain evidence="1 2">WRSd3</strain>
    </source>
</reference>
<accession>A0A090NYR5</accession>